<evidence type="ECO:0008006" key="4">
    <source>
        <dbReference type="Google" id="ProtNLM"/>
    </source>
</evidence>
<dbReference type="PhylomeDB" id="A0A060RN32"/>
<dbReference type="VEuPathDB" id="PlasmoDB:PRG01_0201600"/>
<dbReference type="NCBIfam" id="TIGR01609">
    <property type="entry name" value="PF_unchar_267"/>
    <property type="match status" value="1"/>
</dbReference>
<keyword evidence="1" id="KW-1133">Transmembrane helix</keyword>
<feature type="transmembrane region" description="Helical" evidence="1">
    <location>
        <begin position="23"/>
        <end position="41"/>
    </location>
</feature>
<dbReference type="VEuPathDB" id="PlasmoDB:PRCDC_0201400"/>
<reference evidence="2" key="2">
    <citation type="submission" date="2014-05" db="EMBL/GenBank/DDBJ databases">
        <title>The genome sequences of chimpanzee malaria parasites reveal the path to human adaptation.</title>
        <authorList>
            <person name="Otto T.D."/>
            <person name="Rayner J.C."/>
            <person name="Boehme U."/>
            <person name="Pain A."/>
            <person name="Spottiswoode N."/>
            <person name="Sanders M."/>
            <person name="Quail M."/>
            <person name="Ollomo B."/>
            <person name="Renaud F."/>
            <person name="Thomas A.W."/>
            <person name="Prugnolle F."/>
            <person name="Conway D.J."/>
            <person name="Newbold C."/>
            <person name="Berriman M."/>
        </authorList>
    </citation>
    <scope>NUCLEOTIDE SEQUENCE [LARGE SCALE GENOMIC DNA]</scope>
    <source>
        <strain evidence="2">CDC</strain>
    </source>
</reference>
<evidence type="ECO:0000313" key="2">
    <source>
        <dbReference type="EMBL" id="CDO62255.1"/>
    </source>
</evidence>
<dbReference type="EMBL" id="HG810763">
    <property type="protein sequence ID" value="CDO62255.1"/>
    <property type="molecule type" value="Genomic_DNA"/>
</dbReference>
<dbReference type="Pfam" id="PF09688">
    <property type="entry name" value="Wx5_PLAF3D7"/>
    <property type="match status" value="1"/>
</dbReference>
<protein>
    <recommendedName>
        <fullName evidence="4">Exported protein (Hyp11)</fullName>
    </recommendedName>
</protein>
<sequence length="267" mass="33210">MHILLNMCFHNDICRKTKCKKQLCNIFFFFTPFLYILTLNVDDMDKRKNIFKDYIYSILLLILLWRNNYSYNDNFYVKKSIKNTTREKKYMCQRIIVEKEDVIWKQDFKITLNEKSYERLDLPTEKQIPYSTCSEEIKKVHNLTVRVTEIWKLLLEQMEVKYLIKTDNMNHKWRDFMWESKWALYLENVYKFINDKLNEPHVSIVEKETFIQKWFINTSHDYNYFLNFVFERWKHKVKNVCEQYEGKKYPSEDNFFKKRILKIFKRK</sequence>
<name>A0A060RN32_PLARE</name>
<proteinExistence type="predicted"/>
<keyword evidence="3" id="KW-1185">Reference proteome</keyword>
<reference evidence="2" key="1">
    <citation type="submission" date="2014-01" db="EMBL/GenBank/DDBJ databases">
        <authorList>
            <person name="Aslett M."/>
        </authorList>
    </citation>
    <scope>NUCLEOTIDE SEQUENCE</scope>
    <source>
        <strain evidence="2">CDC</strain>
    </source>
</reference>
<keyword evidence="1" id="KW-0472">Membrane</keyword>
<keyword evidence="1" id="KW-0812">Transmembrane</keyword>
<dbReference type="InterPro" id="IPR006496">
    <property type="entry name" value="CHP01606_Plasmodium_spp"/>
</dbReference>
<evidence type="ECO:0000256" key="1">
    <source>
        <dbReference type="SAM" id="Phobius"/>
    </source>
</evidence>
<accession>A0A060RN32</accession>
<feature type="transmembrane region" description="Helical" evidence="1">
    <location>
        <begin position="53"/>
        <end position="69"/>
    </location>
</feature>
<gene>
    <name evidence="2" type="ORF">PRCDC_0201400</name>
</gene>
<evidence type="ECO:0000313" key="3">
    <source>
        <dbReference type="Proteomes" id="UP000027581"/>
    </source>
</evidence>
<dbReference type="AlphaFoldDB" id="A0A060RN32"/>
<organism evidence="2 3">
    <name type="scientific">Plasmodium reichenowi</name>
    <dbReference type="NCBI Taxonomy" id="5854"/>
    <lineage>
        <taxon>Eukaryota</taxon>
        <taxon>Sar</taxon>
        <taxon>Alveolata</taxon>
        <taxon>Apicomplexa</taxon>
        <taxon>Aconoidasida</taxon>
        <taxon>Haemosporida</taxon>
        <taxon>Plasmodiidae</taxon>
        <taxon>Plasmodium</taxon>
        <taxon>Plasmodium (Laverania)</taxon>
    </lineage>
</organism>
<dbReference type="Proteomes" id="UP000027581">
    <property type="component" value="Unassembled WGS sequence"/>
</dbReference>